<feature type="binding site" evidence="4">
    <location>
        <begin position="90"/>
        <end position="95"/>
    </location>
    <ligand>
        <name>acetyl-CoA</name>
        <dbReference type="ChEBI" id="CHEBI:57288"/>
    </ligand>
</feature>
<dbReference type="InterPro" id="IPR051554">
    <property type="entry name" value="Acetyltransferase_Eis"/>
</dbReference>
<feature type="domain" description="N-acetyltransferase" evidence="5">
    <location>
        <begin position="3"/>
        <end position="148"/>
    </location>
</feature>
<comment type="subunit">
    <text evidence="4">Homohexamer; trimer of dimers.</text>
</comment>
<dbReference type="RefSeq" id="WP_272735906.1">
    <property type="nucleotide sequence ID" value="NZ_CP116942.1"/>
</dbReference>
<evidence type="ECO:0000256" key="2">
    <source>
        <dbReference type="ARBA" id="ARBA00022679"/>
    </source>
</evidence>
<dbReference type="PANTHER" id="PTHR37817:SF1">
    <property type="entry name" value="N-ACETYLTRANSFERASE EIS"/>
    <property type="match status" value="1"/>
</dbReference>
<name>A0AAF0BUS0_9ACTN</name>
<evidence type="ECO:0000313" key="6">
    <source>
        <dbReference type="EMBL" id="WCO66383.1"/>
    </source>
</evidence>
<comment type="similarity">
    <text evidence="1 4">Belongs to the acetyltransferase Eis family.</text>
</comment>
<feature type="binding site" evidence="4">
    <location>
        <begin position="82"/>
        <end position="84"/>
    </location>
    <ligand>
        <name>acetyl-CoA</name>
        <dbReference type="ChEBI" id="CHEBI:57288"/>
    </ligand>
</feature>
<dbReference type="InterPro" id="IPR036527">
    <property type="entry name" value="SCP2_sterol-bd_dom_sf"/>
</dbReference>
<proteinExistence type="inferred from homology"/>
<dbReference type="Pfam" id="PF13527">
    <property type="entry name" value="Acetyltransf_9"/>
    <property type="match status" value="1"/>
</dbReference>
<dbReference type="AlphaFoldDB" id="A0AAF0BUS0"/>
<sequence length="414" mass="44731">MELTYRVPRPDELEAFMLPVWRGFAVPAPSPELVEDERDLWEPARSIGVLDGDEWVGGAGAFTMDLTLPGGAVVPAAGVTMVGVAPTHRRRGVLSELMRRQLDDVAAGPEPVAVLTASEAAIYGRFGYGVATRGVRLRVAPEWARLRPEVPSPAGRLRQVTVAQARAVLPAAYERIRSRRPGAVGRSEAWWETHVFRDRPDGREGGTALMVLVHEDEAGTVDGWATYRALERWWPDRLPESTLRVEDLLGADDLVHLELWRGLLAHDLYAEVDVLHAAIDDPLLLAVRDARRVRASALSDWLWLRILDVPRALGPRRWGAGGDLVVEVVDGFRPASGGRFRIEADADGTGTVDATDAAPDLTLGAEELGTVALGGVAPSALARVGRAVEHRPGALATADALFASPVAPHCATMF</sequence>
<dbReference type="SUPFAM" id="SSF55729">
    <property type="entry name" value="Acyl-CoA N-acyltransferases (Nat)"/>
    <property type="match status" value="1"/>
</dbReference>
<accession>A0AAF0BUS0</accession>
<evidence type="ECO:0000256" key="1">
    <source>
        <dbReference type="ARBA" id="ARBA00009213"/>
    </source>
</evidence>
<dbReference type="Pfam" id="PF13530">
    <property type="entry name" value="SCP2_2"/>
    <property type="match status" value="1"/>
</dbReference>
<dbReference type="PROSITE" id="PS51186">
    <property type="entry name" value="GNAT"/>
    <property type="match status" value="1"/>
</dbReference>
<dbReference type="PANTHER" id="PTHR37817">
    <property type="entry name" value="N-ACETYLTRANSFERASE EIS"/>
    <property type="match status" value="1"/>
</dbReference>
<feature type="active site" description="Proton donor" evidence="4">
    <location>
        <position position="123"/>
    </location>
</feature>
<dbReference type="SUPFAM" id="SSF55718">
    <property type="entry name" value="SCP-like"/>
    <property type="match status" value="1"/>
</dbReference>
<keyword evidence="2 4" id="KW-0808">Transferase</keyword>
<dbReference type="GO" id="GO:0030649">
    <property type="term" value="P:aminoglycoside antibiotic catabolic process"/>
    <property type="evidence" value="ECO:0007669"/>
    <property type="project" value="TreeGrafter"/>
</dbReference>
<feature type="binding site" evidence="4">
    <location>
        <begin position="118"/>
        <end position="119"/>
    </location>
    <ligand>
        <name>acetyl-CoA</name>
        <dbReference type="ChEBI" id="CHEBI:57288"/>
    </ligand>
</feature>
<dbReference type="HAMAP" id="MF_01812">
    <property type="entry name" value="Eis"/>
    <property type="match status" value="1"/>
</dbReference>
<feature type="active site" description="Proton acceptor; via carboxylate" evidence="4">
    <location>
        <position position="414"/>
    </location>
</feature>
<keyword evidence="3 4" id="KW-0012">Acyltransferase</keyword>
<dbReference type="GO" id="GO:0034069">
    <property type="term" value="F:aminoglycoside N-acetyltransferase activity"/>
    <property type="evidence" value="ECO:0007669"/>
    <property type="project" value="TreeGrafter"/>
</dbReference>
<dbReference type="Proteomes" id="UP001216390">
    <property type="component" value="Chromosome"/>
</dbReference>
<dbReference type="Gene3D" id="3.40.630.30">
    <property type="match status" value="2"/>
</dbReference>
<dbReference type="InterPro" id="IPR041380">
    <property type="entry name" value="Acetyltransf_17"/>
</dbReference>
<gene>
    <name evidence="6" type="ORF">PO878_17945</name>
</gene>
<organism evidence="6 7">
    <name type="scientific">Iamia majanohamensis</name>
    <dbReference type="NCBI Taxonomy" id="467976"/>
    <lineage>
        <taxon>Bacteria</taxon>
        <taxon>Bacillati</taxon>
        <taxon>Actinomycetota</taxon>
        <taxon>Acidimicrobiia</taxon>
        <taxon>Acidimicrobiales</taxon>
        <taxon>Iamiaceae</taxon>
        <taxon>Iamia</taxon>
    </lineage>
</organism>
<dbReference type="InterPro" id="IPR025559">
    <property type="entry name" value="Eis_dom"/>
</dbReference>
<dbReference type="KEGG" id="ima:PO878_17945"/>
<dbReference type="Gene3D" id="3.30.1050.10">
    <property type="entry name" value="SCP2 sterol-binding domain"/>
    <property type="match status" value="1"/>
</dbReference>
<evidence type="ECO:0000256" key="3">
    <source>
        <dbReference type="ARBA" id="ARBA00023315"/>
    </source>
</evidence>
<dbReference type="Pfam" id="PF17668">
    <property type="entry name" value="Acetyltransf_17"/>
    <property type="match status" value="1"/>
</dbReference>
<dbReference type="NCBIfam" id="NF002367">
    <property type="entry name" value="PRK01346.1-4"/>
    <property type="match status" value="1"/>
</dbReference>
<evidence type="ECO:0000256" key="4">
    <source>
        <dbReference type="HAMAP-Rule" id="MF_01812"/>
    </source>
</evidence>
<keyword evidence="7" id="KW-1185">Reference proteome</keyword>
<evidence type="ECO:0000313" key="7">
    <source>
        <dbReference type="Proteomes" id="UP001216390"/>
    </source>
</evidence>
<protein>
    <submittedName>
        <fullName evidence="6">GNAT family N-acetyltransferase</fullName>
    </submittedName>
</protein>
<dbReference type="InterPro" id="IPR000182">
    <property type="entry name" value="GNAT_dom"/>
</dbReference>
<evidence type="ECO:0000259" key="5">
    <source>
        <dbReference type="PROSITE" id="PS51186"/>
    </source>
</evidence>
<dbReference type="EMBL" id="CP116942">
    <property type="protein sequence ID" value="WCO66383.1"/>
    <property type="molecule type" value="Genomic_DNA"/>
</dbReference>
<reference evidence="6" key="1">
    <citation type="submission" date="2023-01" db="EMBL/GenBank/DDBJ databases">
        <title>The diversity of Class Acidimicrobiia in South China Sea sediment environments and the proposal of Iamia marina sp. nov., a novel species of the genus Iamia.</title>
        <authorList>
            <person name="He Y."/>
            <person name="Tian X."/>
        </authorList>
    </citation>
    <scope>NUCLEOTIDE SEQUENCE</scope>
    <source>
        <strain evidence="6">DSM 19957</strain>
    </source>
</reference>
<dbReference type="InterPro" id="IPR016181">
    <property type="entry name" value="Acyl_CoA_acyltransferase"/>
</dbReference>
<dbReference type="InterPro" id="IPR022902">
    <property type="entry name" value="NAcTrfase_Eis"/>
</dbReference>